<keyword evidence="5 15" id="KW-0597">Phosphoprotein</keyword>
<dbReference type="InterPro" id="IPR004358">
    <property type="entry name" value="Sig_transdc_His_kin-like_C"/>
</dbReference>
<evidence type="ECO:0000259" key="18">
    <source>
        <dbReference type="PROSITE" id="PS50112"/>
    </source>
</evidence>
<evidence type="ECO:0000256" key="5">
    <source>
        <dbReference type="ARBA" id="ARBA00022553"/>
    </source>
</evidence>
<dbReference type="STRING" id="574651.SAMN04487968_102177"/>
<dbReference type="InterPro" id="IPR013656">
    <property type="entry name" value="PAS_4"/>
</dbReference>
<accession>A0A1I1EVW1</accession>
<keyword evidence="7" id="KW-0812">Transmembrane</keyword>
<dbReference type="Gene3D" id="1.10.287.130">
    <property type="match status" value="1"/>
</dbReference>
<dbReference type="SUPFAM" id="SSF55874">
    <property type="entry name" value="ATPase domain of HSP90 chaperone/DNA topoisomerase II/histidine kinase"/>
    <property type="match status" value="1"/>
</dbReference>
<dbReference type="PANTHER" id="PTHR42878:SF7">
    <property type="entry name" value="SENSOR HISTIDINE KINASE GLRK"/>
    <property type="match status" value="1"/>
</dbReference>
<evidence type="ECO:0000313" key="20">
    <source>
        <dbReference type="EMBL" id="SFB89060.1"/>
    </source>
</evidence>
<evidence type="ECO:0000256" key="15">
    <source>
        <dbReference type="PROSITE-ProRule" id="PRU00169"/>
    </source>
</evidence>
<proteinExistence type="predicted"/>
<dbReference type="InterPro" id="IPR011006">
    <property type="entry name" value="CheY-like_superfamily"/>
</dbReference>
<keyword evidence="9 20" id="KW-0418">Kinase</keyword>
<evidence type="ECO:0000256" key="2">
    <source>
        <dbReference type="ARBA" id="ARBA00004141"/>
    </source>
</evidence>
<feature type="domain" description="Histidine kinase" evidence="16">
    <location>
        <begin position="405"/>
        <end position="606"/>
    </location>
</feature>
<sequence length="606" mass="65394">MIVDDSDEVRLITRSSLDSSGLFEIVGEAADGAEAITLAYRLQPTVMLLDTSMPTMDGLEALPAILTLSPETRVVIYTGFEERGLADRARAEGAVDFIEKSLPIRELPQRLWQVMDGAAPAPAAGLRVVKQGAEPDHRAAADQEVLDEHLERFREVFEQAAIGMATLTLNGSVVRGNAALAQLMGCAPSDLVGVDYGVLMRGHGDHLDDGLASIIELGSDLVSFEHPLPIGDAPGTVRVTLAPVRDSQGQPLYVFAQVEDISAQRRVENELRQSEERFRLLVTAVRDYAIFMLDPDGQVMSWNAGARRIKGYAASEIVGRHFRVFYPSEEQASGHPEHNLELALRLGSYAEEGWRVRKDGSRFWASVVITAVHDERGRHVGFSKVTRDQTSQQEAIEQRAHLLAVTAHELRSPAAAIEGAATLLAHDQENLDDEHRARLLGAISASAHRLHRLAADLGAASRLQSDTLALVSEDVSLQRLLGSAVERAAAADPGLEISADADDVTFTGDPARLGQAVDNLLDNAVRHGRMPVTLTGRLTGSRVTIAVRDAGAGVDEVVASRLFERFASGPRGGTGLGLYLVREIARRHGGEATYEAPGTFVIDLPA</sequence>
<dbReference type="CDD" id="cd00075">
    <property type="entry name" value="HATPase"/>
    <property type="match status" value="1"/>
</dbReference>
<keyword evidence="21" id="KW-1185">Reference proteome</keyword>
<dbReference type="InterPro" id="IPR005467">
    <property type="entry name" value="His_kinase_dom"/>
</dbReference>
<keyword evidence="10" id="KW-0067">ATP-binding</keyword>
<dbReference type="GO" id="GO:0007234">
    <property type="term" value="P:osmosensory signaling via phosphorelay pathway"/>
    <property type="evidence" value="ECO:0007669"/>
    <property type="project" value="TreeGrafter"/>
</dbReference>
<dbReference type="NCBIfam" id="TIGR00229">
    <property type="entry name" value="sensory_box"/>
    <property type="match status" value="2"/>
</dbReference>
<dbReference type="Pfam" id="PF00512">
    <property type="entry name" value="HisKA"/>
    <property type="match status" value="1"/>
</dbReference>
<evidence type="ECO:0000256" key="4">
    <source>
        <dbReference type="ARBA" id="ARBA00012438"/>
    </source>
</evidence>
<evidence type="ECO:0000313" key="21">
    <source>
        <dbReference type="Proteomes" id="UP000198832"/>
    </source>
</evidence>
<dbReference type="SUPFAM" id="SSF55785">
    <property type="entry name" value="PYP-like sensor domain (PAS domain)"/>
    <property type="match status" value="2"/>
</dbReference>
<reference evidence="20 21" key="1">
    <citation type="submission" date="2016-10" db="EMBL/GenBank/DDBJ databases">
        <authorList>
            <person name="de Groot N.N."/>
        </authorList>
    </citation>
    <scope>NUCLEOTIDE SEQUENCE [LARGE SCALE GENOMIC DNA]</scope>
    <source>
        <strain evidence="20 21">CGMCC 1.7056</strain>
    </source>
</reference>
<keyword evidence="6" id="KW-0808">Transferase</keyword>
<dbReference type="PANTHER" id="PTHR42878">
    <property type="entry name" value="TWO-COMPONENT HISTIDINE KINASE"/>
    <property type="match status" value="1"/>
</dbReference>
<dbReference type="Proteomes" id="UP000198832">
    <property type="component" value="Unassembled WGS sequence"/>
</dbReference>
<dbReference type="InterPro" id="IPR036097">
    <property type="entry name" value="HisK_dim/P_sf"/>
</dbReference>
<evidence type="ECO:0000259" key="19">
    <source>
        <dbReference type="PROSITE" id="PS50113"/>
    </source>
</evidence>
<dbReference type="SMART" id="SM00448">
    <property type="entry name" value="REC"/>
    <property type="match status" value="1"/>
</dbReference>
<dbReference type="SMART" id="SM00091">
    <property type="entry name" value="PAS"/>
    <property type="match status" value="2"/>
</dbReference>
<dbReference type="CDD" id="cd00082">
    <property type="entry name" value="HisKA"/>
    <property type="match status" value="1"/>
</dbReference>
<dbReference type="SUPFAM" id="SSF52172">
    <property type="entry name" value="CheY-like"/>
    <property type="match status" value="1"/>
</dbReference>
<evidence type="ECO:0000256" key="13">
    <source>
        <dbReference type="ARBA" id="ARBA00023136"/>
    </source>
</evidence>
<dbReference type="SMART" id="SM00388">
    <property type="entry name" value="HisKA"/>
    <property type="match status" value="1"/>
</dbReference>
<keyword evidence="12" id="KW-0902">Two-component regulatory system</keyword>
<keyword evidence="11" id="KW-1133">Transmembrane helix</keyword>
<dbReference type="Pfam" id="PF13426">
    <property type="entry name" value="PAS_9"/>
    <property type="match status" value="1"/>
</dbReference>
<dbReference type="PROSITE" id="PS50109">
    <property type="entry name" value="HIS_KIN"/>
    <property type="match status" value="1"/>
</dbReference>
<evidence type="ECO:0000256" key="12">
    <source>
        <dbReference type="ARBA" id="ARBA00023012"/>
    </source>
</evidence>
<organism evidence="20 21">
    <name type="scientific">Nocardioides terrae</name>
    <dbReference type="NCBI Taxonomy" id="574651"/>
    <lineage>
        <taxon>Bacteria</taxon>
        <taxon>Bacillati</taxon>
        <taxon>Actinomycetota</taxon>
        <taxon>Actinomycetes</taxon>
        <taxon>Propionibacteriales</taxon>
        <taxon>Nocardioidaceae</taxon>
        <taxon>Nocardioides</taxon>
    </lineage>
</organism>
<feature type="domain" description="PAC" evidence="19">
    <location>
        <begin position="222"/>
        <end position="273"/>
    </location>
</feature>
<feature type="domain" description="PAC" evidence="19">
    <location>
        <begin position="349"/>
        <end position="401"/>
    </location>
</feature>
<dbReference type="Pfam" id="PF08448">
    <property type="entry name" value="PAS_4"/>
    <property type="match status" value="1"/>
</dbReference>
<dbReference type="GO" id="GO:0005886">
    <property type="term" value="C:plasma membrane"/>
    <property type="evidence" value="ECO:0007669"/>
    <property type="project" value="UniProtKB-SubCell"/>
</dbReference>
<evidence type="ECO:0000256" key="10">
    <source>
        <dbReference type="ARBA" id="ARBA00022840"/>
    </source>
</evidence>
<feature type="domain" description="Response regulatory" evidence="17">
    <location>
        <begin position="1"/>
        <end position="115"/>
    </location>
</feature>
<evidence type="ECO:0000256" key="9">
    <source>
        <dbReference type="ARBA" id="ARBA00022777"/>
    </source>
</evidence>
<dbReference type="Gene3D" id="3.30.450.20">
    <property type="entry name" value="PAS domain"/>
    <property type="match status" value="2"/>
</dbReference>
<dbReference type="InterPro" id="IPR000014">
    <property type="entry name" value="PAS"/>
</dbReference>
<dbReference type="GO" id="GO:0030295">
    <property type="term" value="F:protein kinase activator activity"/>
    <property type="evidence" value="ECO:0007669"/>
    <property type="project" value="TreeGrafter"/>
</dbReference>
<dbReference type="PROSITE" id="PS50112">
    <property type="entry name" value="PAS"/>
    <property type="match status" value="2"/>
</dbReference>
<dbReference type="EMBL" id="FOLB01000002">
    <property type="protein sequence ID" value="SFB89060.1"/>
    <property type="molecule type" value="Genomic_DNA"/>
</dbReference>
<evidence type="ECO:0000256" key="11">
    <source>
        <dbReference type="ARBA" id="ARBA00022989"/>
    </source>
</evidence>
<dbReference type="Pfam" id="PF02518">
    <property type="entry name" value="HATPase_c"/>
    <property type="match status" value="1"/>
</dbReference>
<dbReference type="EC" id="2.7.13.3" evidence="4"/>
<evidence type="ECO:0000259" key="16">
    <source>
        <dbReference type="PROSITE" id="PS50109"/>
    </source>
</evidence>
<feature type="modified residue" description="4-aspartylphosphate" evidence="15">
    <location>
        <position position="50"/>
    </location>
</feature>
<name>A0A1I1EVW1_9ACTN</name>
<dbReference type="InterPro" id="IPR035965">
    <property type="entry name" value="PAS-like_dom_sf"/>
</dbReference>
<gene>
    <name evidence="20" type="ORF">SAMN04487968_102177</name>
</gene>
<dbReference type="SMART" id="SM00387">
    <property type="entry name" value="HATPase_c"/>
    <property type="match status" value="1"/>
</dbReference>
<comment type="subcellular location">
    <subcellularLocation>
        <location evidence="3">Cell membrane</location>
    </subcellularLocation>
    <subcellularLocation>
        <location evidence="2">Membrane</location>
        <topology evidence="2">Multi-pass membrane protein</topology>
    </subcellularLocation>
</comment>
<dbReference type="CDD" id="cd00130">
    <property type="entry name" value="PAS"/>
    <property type="match status" value="1"/>
</dbReference>
<evidence type="ECO:0000256" key="8">
    <source>
        <dbReference type="ARBA" id="ARBA00022741"/>
    </source>
</evidence>
<dbReference type="CDD" id="cd17535">
    <property type="entry name" value="REC_NarL-like"/>
    <property type="match status" value="1"/>
</dbReference>
<dbReference type="InterPro" id="IPR001789">
    <property type="entry name" value="Sig_transdc_resp-reg_receiver"/>
</dbReference>
<evidence type="ECO:0000256" key="14">
    <source>
        <dbReference type="ARBA" id="ARBA00039401"/>
    </source>
</evidence>
<protein>
    <recommendedName>
        <fullName evidence="14">Sensor-like histidine kinase SenX3</fullName>
        <ecNumber evidence="4">2.7.13.3</ecNumber>
    </recommendedName>
</protein>
<evidence type="ECO:0000256" key="3">
    <source>
        <dbReference type="ARBA" id="ARBA00004236"/>
    </source>
</evidence>
<dbReference type="PROSITE" id="PS50113">
    <property type="entry name" value="PAC"/>
    <property type="match status" value="2"/>
</dbReference>
<dbReference type="InterPro" id="IPR003661">
    <property type="entry name" value="HisK_dim/P_dom"/>
</dbReference>
<dbReference type="InterPro" id="IPR000700">
    <property type="entry name" value="PAS-assoc_C"/>
</dbReference>
<dbReference type="InterPro" id="IPR036890">
    <property type="entry name" value="HATPase_C_sf"/>
</dbReference>
<keyword evidence="8" id="KW-0547">Nucleotide-binding</keyword>
<dbReference type="GO" id="GO:0000156">
    <property type="term" value="F:phosphorelay response regulator activity"/>
    <property type="evidence" value="ECO:0007669"/>
    <property type="project" value="TreeGrafter"/>
</dbReference>
<comment type="catalytic activity">
    <reaction evidence="1">
        <text>ATP + protein L-histidine = ADP + protein N-phospho-L-histidine.</text>
        <dbReference type="EC" id="2.7.13.3"/>
    </reaction>
</comment>
<feature type="domain" description="PAS" evidence="18">
    <location>
        <begin position="149"/>
        <end position="193"/>
    </location>
</feature>
<dbReference type="PROSITE" id="PS50110">
    <property type="entry name" value="RESPONSE_REGULATORY"/>
    <property type="match status" value="1"/>
</dbReference>
<dbReference type="Gene3D" id="3.30.565.10">
    <property type="entry name" value="Histidine kinase-like ATPase, C-terminal domain"/>
    <property type="match status" value="1"/>
</dbReference>
<dbReference type="Pfam" id="PF00072">
    <property type="entry name" value="Response_reg"/>
    <property type="match status" value="1"/>
</dbReference>
<dbReference type="InterPro" id="IPR058245">
    <property type="entry name" value="NreC/VraR/RcsB-like_REC"/>
</dbReference>
<dbReference type="InterPro" id="IPR003594">
    <property type="entry name" value="HATPase_dom"/>
</dbReference>
<feature type="domain" description="PAS" evidence="18">
    <location>
        <begin position="274"/>
        <end position="347"/>
    </location>
</feature>
<dbReference type="InterPro" id="IPR050351">
    <property type="entry name" value="BphY/WalK/GraS-like"/>
</dbReference>
<dbReference type="SUPFAM" id="SSF47384">
    <property type="entry name" value="Homodimeric domain of signal transducing histidine kinase"/>
    <property type="match status" value="1"/>
</dbReference>
<dbReference type="GO" id="GO:0000155">
    <property type="term" value="F:phosphorelay sensor kinase activity"/>
    <property type="evidence" value="ECO:0007669"/>
    <property type="project" value="InterPro"/>
</dbReference>
<evidence type="ECO:0000259" key="17">
    <source>
        <dbReference type="PROSITE" id="PS50110"/>
    </source>
</evidence>
<dbReference type="GO" id="GO:0005524">
    <property type="term" value="F:ATP binding"/>
    <property type="evidence" value="ECO:0007669"/>
    <property type="project" value="UniProtKB-KW"/>
</dbReference>
<dbReference type="Gene3D" id="3.40.50.2300">
    <property type="match status" value="1"/>
</dbReference>
<evidence type="ECO:0000256" key="6">
    <source>
        <dbReference type="ARBA" id="ARBA00022679"/>
    </source>
</evidence>
<evidence type="ECO:0000256" key="7">
    <source>
        <dbReference type="ARBA" id="ARBA00022692"/>
    </source>
</evidence>
<evidence type="ECO:0000256" key="1">
    <source>
        <dbReference type="ARBA" id="ARBA00000085"/>
    </source>
</evidence>
<dbReference type="PRINTS" id="PR00344">
    <property type="entry name" value="BCTRLSENSOR"/>
</dbReference>
<keyword evidence="13" id="KW-0472">Membrane</keyword>
<dbReference type="AlphaFoldDB" id="A0A1I1EVW1"/>